<name>A0AAP0KD72_9MAGN</name>
<dbReference type="Proteomes" id="UP001419268">
    <property type="component" value="Unassembled WGS sequence"/>
</dbReference>
<accession>A0AAP0KD72</accession>
<sequence length="161" mass="18034">MTRFQNQCFLHISIISSIGTPLVSGRKTTTKMVIIVIQPAKKKKIPYLKEQSSDRKACAMTNVKRRLTATVMLCPADLVSRGNISLGTVHPSGPHDHPNAATKRQIITTTRTEKPLESSPFSSNFNAKIMATAACSSVHSFTQRNYIFRIEYKEMVSYKKM</sequence>
<dbReference type="EMBL" id="JBBNAG010000003">
    <property type="protein sequence ID" value="KAK9149538.1"/>
    <property type="molecule type" value="Genomic_DNA"/>
</dbReference>
<evidence type="ECO:0000313" key="1">
    <source>
        <dbReference type="EMBL" id="KAK9149538.1"/>
    </source>
</evidence>
<evidence type="ECO:0000313" key="2">
    <source>
        <dbReference type="Proteomes" id="UP001419268"/>
    </source>
</evidence>
<dbReference type="AlphaFoldDB" id="A0AAP0KD72"/>
<organism evidence="1 2">
    <name type="scientific">Stephania cephalantha</name>
    <dbReference type="NCBI Taxonomy" id="152367"/>
    <lineage>
        <taxon>Eukaryota</taxon>
        <taxon>Viridiplantae</taxon>
        <taxon>Streptophyta</taxon>
        <taxon>Embryophyta</taxon>
        <taxon>Tracheophyta</taxon>
        <taxon>Spermatophyta</taxon>
        <taxon>Magnoliopsida</taxon>
        <taxon>Ranunculales</taxon>
        <taxon>Menispermaceae</taxon>
        <taxon>Menispermoideae</taxon>
        <taxon>Cissampelideae</taxon>
        <taxon>Stephania</taxon>
    </lineage>
</organism>
<keyword evidence="2" id="KW-1185">Reference proteome</keyword>
<protein>
    <submittedName>
        <fullName evidence="1">Uncharacterized protein</fullName>
    </submittedName>
</protein>
<proteinExistence type="predicted"/>
<gene>
    <name evidence="1" type="ORF">Scep_008295</name>
</gene>
<reference evidence="1 2" key="1">
    <citation type="submission" date="2024-01" db="EMBL/GenBank/DDBJ databases">
        <title>Genome assemblies of Stephania.</title>
        <authorList>
            <person name="Yang L."/>
        </authorList>
    </citation>
    <scope>NUCLEOTIDE SEQUENCE [LARGE SCALE GENOMIC DNA]</scope>
    <source>
        <strain evidence="1">JXDWG</strain>
        <tissue evidence="1">Leaf</tissue>
    </source>
</reference>
<comment type="caution">
    <text evidence="1">The sequence shown here is derived from an EMBL/GenBank/DDBJ whole genome shotgun (WGS) entry which is preliminary data.</text>
</comment>